<dbReference type="GO" id="GO:0005886">
    <property type="term" value="C:plasma membrane"/>
    <property type="evidence" value="ECO:0007669"/>
    <property type="project" value="UniProtKB-SubCell"/>
</dbReference>
<evidence type="ECO:0000256" key="6">
    <source>
        <dbReference type="ARBA" id="ARBA00023136"/>
    </source>
</evidence>
<feature type="transmembrane region" description="Helical" evidence="7">
    <location>
        <begin position="105"/>
        <end position="130"/>
    </location>
</feature>
<sequence>MKGNRKLGRVSAGARDIFDTEHLQANLGSRSAKSGALTVAVQGSNFVLTTLTTVVLARILEPEDFGLIAIVSSVLVFVAMFQDAGLSMATIQRKDINHRQVSNLFWVNTAAGSAVALFTVLIAPLMVLFFDDERLGPITVALALPSLLAGMSSQHGALLQRQMRFGVEQGIVIASQIVGAGVAIVSAIYGASYWSLVFKSISAALVVVVCRWYASGWMPGLPSKGTGVREMVRFGAHLTIGQLFMTVTRNVDNLLLGYFFGPTALGLYSKAYGLLMLPIRQINKPMGTVALPALSRLQTEPQRFKQYYLRGLVIVATVGMPIVAFAAVAADEIVLLMLGPSWVDTIDIFRALAPAAFVGSTNVATGWLFVPMGRVKEQLKIVLINSIITIVGFGVGLNWGAIGVATSFSVTSVLLKAPSLMYACKGSPVRLSDIAKSTSRPMIASLVASVALYFFEPYQNVGNAIFECAVLFGVFASAYLICIVALPGGLGFVRELISTFGKLRKRN</sequence>
<feature type="transmembrane region" description="Helical" evidence="7">
    <location>
        <begin position="348"/>
        <end position="370"/>
    </location>
</feature>
<dbReference type="CDD" id="cd13127">
    <property type="entry name" value="MATE_tuaB_like"/>
    <property type="match status" value="1"/>
</dbReference>
<name>A0A7X1EA90_9BACT</name>
<evidence type="ECO:0000256" key="4">
    <source>
        <dbReference type="ARBA" id="ARBA00022692"/>
    </source>
</evidence>
<keyword evidence="4 7" id="KW-0812">Transmembrane</keyword>
<gene>
    <name evidence="8" type="ORF">H5P27_19520</name>
</gene>
<feature type="transmembrane region" description="Helical" evidence="7">
    <location>
        <begin position="475"/>
        <end position="497"/>
    </location>
</feature>
<evidence type="ECO:0000313" key="9">
    <source>
        <dbReference type="Proteomes" id="UP000526501"/>
    </source>
</evidence>
<feature type="transmembrane region" description="Helical" evidence="7">
    <location>
        <begin position="257"/>
        <end position="277"/>
    </location>
</feature>
<evidence type="ECO:0000256" key="2">
    <source>
        <dbReference type="ARBA" id="ARBA00007430"/>
    </source>
</evidence>
<dbReference type="Pfam" id="PF13440">
    <property type="entry name" value="Polysacc_synt_3"/>
    <property type="match status" value="1"/>
</dbReference>
<evidence type="ECO:0000256" key="7">
    <source>
        <dbReference type="SAM" id="Phobius"/>
    </source>
</evidence>
<evidence type="ECO:0000256" key="3">
    <source>
        <dbReference type="ARBA" id="ARBA00022475"/>
    </source>
</evidence>
<feature type="transmembrane region" description="Helical" evidence="7">
    <location>
        <begin position="136"/>
        <end position="159"/>
    </location>
</feature>
<dbReference type="RefSeq" id="WP_185662103.1">
    <property type="nucleotide sequence ID" value="NZ_CAWPOO010000013.1"/>
</dbReference>
<dbReference type="PANTHER" id="PTHR30250">
    <property type="entry name" value="PST FAMILY PREDICTED COLANIC ACID TRANSPORTER"/>
    <property type="match status" value="1"/>
</dbReference>
<dbReference type="AlphaFoldDB" id="A0A7X1EA90"/>
<feature type="transmembrane region" description="Helical" evidence="7">
    <location>
        <begin position="65"/>
        <end position="84"/>
    </location>
</feature>
<feature type="transmembrane region" description="Helical" evidence="7">
    <location>
        <begin position="171"/>
        <end position="190"/>
    </location>
</feature>
<dbReference type="EMBL" id="JACHVC010000013">
    <property type="protein sequence ID" value="MBC2608254.1"/>
    <property type="molecule type" value="Genomic_DNA"/>
</dbReference>
<feature type="transmembrane region" description="Helical" evidence="7">
    <location>
        <begin position="307"/>
        <end position="328"/>
    </location>
</feature>
<protein>
    <submittedName>
        <fullName evidence="8">Lipopolysaccharide biosynthesis protein</fullName>
    </submittedName>
</protein>
<reference evidence="8 9" key="1">
    <citation type="submission" date="2020-07" db="EMBL/GenBank/DDBJ databases">
        <authorList>
            <person name="Feng X."/>
        </authorList>
    </citation>
    <scope>NUCLEOTIDE SEQUENCE [LARGE SCALE GENOMIC DNA]</scope>
    <source>
        <strain evidence="8 9">JCM23202</strain>
    </source>
</reference>
<comment type="similarity">
    <text evidence="2">Belongs to the polysaccharide synthase family.</text>
</comment>
<evidence type="ECO:0000256" key="5">
    <source>
        <dbReference type="ARBA" id="ARBA00022989"/>
    </source>
</evidence>
<dbReference type="PANTHER" id="PTHR30250:SF10">
    <property type="entry name" value="LIPOPOLYSACCHARIDE BIOSYNTHESIS PROTEIN WZXC"/>
    <property type="match status" value="1"/>
</dbReference>
<keyword evidence="3" id="KW-1003">Cell membrane</keyword>
<accession>A0A7X1EA90</accession>
<dbReference type="InterPro" id="IPR050833">
    <property type="entry name" value="Poly_Biosynth_Transport"/>
</dbReference>
<feature type="transmembrane region" description="Helical" evidence="7">
    <location>
        <begin position="382"/>
        <end position="402"/>
    </location>
</feature>
<evidence type="ECO:0000256" key="1">
    <source>
        <dbReference type="ARBA" id="ARBA00004651"/>
    </source>
</evidence>
<keyword evidence="6 7" id="KW-0472">Membrane</keyword>
<evidence type="ECO:0000313" key="8">
    <source>
        <dbReference type="EMBL" id="MBC2608254.1"/>
    </source>
</evidence>
<keyword evidence="5 7" id="KW-1133">Transmembrane helix</keyword>
<organism evidence="8 9">
    <name type="scientific">Pelagicoccus albus</name>
    <dbReference type="NCBI Taxonomy" id="415222"/>
    <lineage>
        <taxon>Bacteria</taxon>
        <taxon>Pseudomonadati</taxon>
        <taxon>Verrucomicrobiota</taxon>
        <taxon>Opitutia</taxon>
        <taxon>Puniceicoccales</taxon>
        <taxon>Pelagicoccaceae</taxon>
        <taxon>Pelagicoccus</taxon>
    </lineage>
</organism>
<keyword evidence="9" id="KW-1185">Reference proteome</keyword>
<comment type="caution">
    <text evidence="8">The sequence shown here is derived from an EMBL/GenBank/DDBJ whole genome shotgun (WGS) entry which is preliminary data.</text>
</comment>
<feature type="transmembrane region" description="Helical" evidence="7">
    <location>
        <begin position="36"/>
        <end position="59"/>
    </location>
</feature>
<comment type="subcellular location">
    <subcellularLocation>
        <location evidence="1">Cell membrane</location>
        <topology evidence="1">Multi-pass membrane protein</topology>
    </subcellularLocation>
</comment>
<proteinExistence type="inferred from homology"/>
<dbReference type="Proteomes" id="UP000526501">
    <property type="component" value="Unassembled WGS sequence"/>
</dbReference>